<keyword evidence="2" id="KW-1185">Reference proteome</keyword>
<protein>
    <submittedName>
        <fullName evidence="1">Uncharacterized protein</fullName>
    </submittedName>
</protein>
<dbReference type="Proteomes" id="UP000028666">
    <property type="component" value="Segment"/>
</dbReference>
<dbReference type="GeneID" id="22112298"/>
<dbReference type="KEGG" id="vg:22112298"/>
<evidence type="ECO:0000313" key="1">
    <source>
        <dbReference type="EMBL" id="AII26796.1"/>
    </source>
</evidence>
<sequence>MDKGDCTKSALAELQEGHKQIAAGKGGDLGKKIAKDAFDRYIEEKWLNCKIQENQNDQSRETRQAHQHR</sequence>
<gene>
    <name evidence="1" type="ORF">AH6C_042</name>
</gene>
<accession>A0A076G3P9</accession>
<name>A0A076G3P9_9CAUD</name>
<proteinExistence type="predicted"/>
<dbReference type="EMBL" id="KJ858521">
    <property type="protein sequence ID" value="AII26796.1"/>
    <property type="molecule type" value="Genomic_DNA"/>
</dbReference>
<dbReference type="RefSeq" id="YP_009103376.1">
    <property type="nucleotide sequence ID" value="NC_025459.1"/>
</dbReference>
<evidence type="ECO:0000313" key="2">
    <source>
        <dbReference type="Proteomes" id="UP000028666"/>
    </source>
</evidence>
<reference evidence="1 2" key="1">
    <citation type="submission" date="2014-05" db="EMBL/GenBank/DDBJ databases">
        <title>Complete genome sequence of Aeromonas bacteriophage pAh6-C.</title>
        <authorList>
            <person name="Jun J.W."/>
            <person name="Park S.C."/>
        </authorList>
    </citation>
    <scope>NUCLEOTIDE SEQUENCE [LARGE SCALE GENOMIC DNA]</scope>
</reference>
<organism evidence="1 2">
    <name type="scientific">Aeromonas phage pAh6-C</name>
    <dbReference type="NCBI Taxonomy" id="1505227"/>
    <lineage>
        <taxon>Viruses</taxon>
        <taxon>Duplodnaviria</taxon>
        <taxon>Heunggongvirae</taxon>
        <taxon>Uroviricota</taxon>
        <taxon>Caudoviricetes</taxon>
        <taxon>Chaseviridae</taxon>
        <taxon>Nefertitivirinae</taxon>
        <taxon>Pahsextavirus</taxon>
        <taxon>Pahsextavirus pAh6C</taxon>
    </lineage>
</organism>